<keyword evidence="11" id="KW-0418">Kinase</keyword>
<dbReference type="InterPro" id="IPR000719">
    <property type="entry name" value="Prot_kinase_dom"/>
</dbReference>
<comment type="function">
    <text evidence="1">Component of the EKC/KEOPS complex that is required for the formation of a threonylcarbamoyl group on adenosine at position 37 (t(6)A37) in tRNAs that read codons beginning with adenine. The complex is probably involved in the transfer of the threonylcarbamoyl moiety of threonylcarbamoyl-AMP (TC-AMP) to the N6 group of A37. BUD32 has ATPase activity in the context of the EKC/KEOPS complex and likely plays a supporting role to the catalytic subunit KAE1. The EKC/KEOPS complex also promotes both telomere uncapping and telomere elongation. The complex is required for efficient recruitment of transcriptional coactivators.</text>
</comment>
<reference evidence="11" key="2">
    <citation type="submission" date="2023-06" db="EMBL/GenBank/DDBJ databases">
        <authorList>
            <consortium name="Lawrence Berkeley National Laboratory"/>
            <person name="Haridas S."/>
            <person name="Hensen N."/>
            <person name="Bonometti L."/>
            <person name="Westerberg I."/>
            <person name="Brannstrom I.O."/>
            <person name="Guillou S."/>
            <person name="Cros-Aarteil S."/>
            <person name="Calhoun S."/>
            <person name="Kuo A."/>
            <person name="Mondo S."/>
            <person name="Pangilinan J."/>
            <person name="Riley R."/>
            <person name="LaButti K."/>
            <person name="Andreopoulos B."/>
            <person name="Lipzen A."/>
            <person name="Chen C."/>
            <person name="Yanf M."/>
            <person name="Daum C."/>
            <person name="Ng V."/>
            <person name="Clum A."/>
            <person name="Steindorff A."/>
            <person name="Ohm R."/>
            <person name="Martin F."/>
            <person name="Silar P."/>
            <person name="Natvig D."/>
            <person name="Lalanne C."/>
            <person name="Gautier V."/>
            <person name="Ament-velasquez S.L."/>
            <person name="Kruys A."/>
            <person name="Hutchinson M.I."/>
            <person name="Powell A.J."/>
            <person name="Barry K."/>
            <person name="Miller A.N."/>
            <person name="Grigoriev I.V."/>
            <person name="Debuchy R."/>
            <person name="Gladieux P."/>
            <person name="Thoren M.H."/>
            <person name="Johannesson H."/>
        </authorList>
    </citation>
    <scope>NUCLEOTIDE SEQUENCE</scope>
    <source>
        <strain evidence="11">CBS 232.78</strain>
    </source>
</reference>
<dbReference type="PROSITE" id="PS50011">
    <property type="entry name" value="PROTEIN_KINASE_DOM"/>
    <property type="match status" value="1"/>
</dbReference>
<dbReference type="EMBL" id="JAULSW010000011">
    <property type="protein sequence ID" value="KAK3367899.1"/>
    <property type="molecule type" value="Genomic_DNA"/>
</dbReference>
<evidence type="ECO:0000256" key="6">
    <source>
        <dbReference type="ARBA" id="ARBA00030980"/>
    </source>
</evidence>
<dbReference type="Gene3D" id="1.10.510.10">
    <property type="entry name" value="Transferase(Phosphotransferase) domain 1"/>
    <property type="match status" value="1"/>
</dbReference>
<dbReference type="PANTHER" id="PTHR44167">
    <property type="entry name" value="OVARIAN-SPECIFIC SERINE/THREONINE-PROTEIN KINASE LOK-RELATED"/>
    <property type="match status" value="1"/>
</dbReference>
<comment type="caution">
    <text evidence="11">The sequence shown here is derived from an EMBL/GenBank/DDBJ whole genome shotgun (WGS) entry which is preliminary data.</text>
</comment>
<dbReference type="Gene3D" id="3.30.200.20">
    <property type="entry name" value="Phosphorylase Kinase, domain 1"/>
    <property type="match status" value="1"/>
</dbReference>
<accession>A0AAE0K0S0</accession>
<sequence length="466" mass="53241">MTRPYGGRLFKPTPTPPVQPYTVIGAKDARYEIVEKIDQYEPGEGFLPVHINDRLGEDGDGRYRVINKLGSGSYGTVWLCEDLDPQQPGECRWKAVKITMCSDGGIESGLAEKRIRRDVMERCRCAPAQAFEIGLGIPSDYFEIVRDGGREVYCCLVSPILRGEISEECFYLSRNDPKLLDFCYNAALAMQSLHKMEIVHGDFRSTNILVQLPGMDKLTLHDIKQIWGKPRVIMTEGKPNDHYPAYLAVAARPDYEKLKECLQVYYGDKGEELLDQPKIAVVDFGGSWNPKQKRKKSTFIPTAYSSPESYSDTYYVSFESDIWALGCAIFYLLTKKDPFCHGIAGAPHMGDLMREWEEFIGTPYPNSKVRAATLEDAMRQRVTRKMADWRKTKREAIDKTGARSYLEAALLVAGIYPPAVADWVDLFKRIFTWRPEHRIKIEDIINHTVFEHCREDEPEKAYPFDK</sequence>
<dbReference type="InterPro" id="IPR011009">
    <property type="entry name" value="Kinase-like_dom_sf"/>
</dbReference>
<dbReference type="SUPFAM" id="SSF56112">
    <property type="entry name" value="Protein kinase-like (PK-like)"/>
    <property type="match status" value="1"/>
</dbReference>
<evidence type="ECO:0000256" key="7">
    <source>
        <dbReference type="ARBA" id="ARBA00033194"/>
    </source>
</evidence>
<dbReference type="AlphaFoldDB" id="A0AAE0K0S0"/>
<evidence type="ECO:0000256" key="1">
    <source>
        <dbReference type="ARBA" id="ARBA00003747"/>
    </source>
</evidence>
<dbReference type="GO" id="GO:0004674">
    <property type="term" value="F:protein serine/threonine kinase activity"/>
    <property type="evidence" value="ECO:0007669"/>
    <property type="project" value="UniProtKB-EC"/>
</dbReference>
<reference evidence="11" key="1">
    <citation type="journal article" date="2023" name="Mol. Phylogenet. Evol.">
        <title>Genome-scale phylogeny and comparative genomics of the fungal order Sordariales.</title>
        <authorList>
            <person name="Hensen N."/>
            <person name="Bonometti L."/>
            <person name="Westerberg I."/>
            <person name="Brannstrom I.O."/>
            <person name="Guillou S."/>
            <person name="Cros-Aarteil S."/>
            <person name="Calhoun S."/>
            <person name="Haridas S."/>
            <person name="Kuo A."/>
            <person name="Mondo S."/>
            <person name="Pangilinan J."/>
            <person name="Riley R."/>
            <person name="LaButti K."/>
            <person name="Andreopoulos B."/>
            <person name="Lipzen A."/>
            <person name="Chen C."/>
            <person name="Yan M."/>
            <person name="Daum C."/>
            <person name="Ng V."/>
            <person name="Clum A."/>
            <person name="Steindorff A."/>
            <person name="Ohm R.A."/>
            <person name="Martin F."/>
            <person name="Silar P."/>
            <person name="Natvig D.O."/>
            <person name="Lalanne C."/>
            <person name="Gautier V."/>
            <person name="Ament-Velasquez S.L."/>
            <person name="Kruys A."/>
            <person name="Hutchinson M.I."/>
            <person name="Powell A.J."/>
            <person name="Barry K."/>
            <person name="Miller A.N."/>
            <person name="Grigoriev I.V."/>
            <person name="Debuchy R."/>
            <person name="Gladieux P."/>
            <person name="Hiltunen Thoren M."/>
            <person name="Johannesson H."/>
        </authorList>
    </citation>
    <scope>NUCLEOTIDE SEQUENCE</scope>
    <source>
        <strain evidence="11">CBS 232.78</strain>
    </source>
</reference>
<dbReference type="Pfam" id="PF00069">
    <property type="entry name" value="Pkinase"/>
    <property type="match status" value="1"/>
</dbReference>
<comment type="catalytic activity">
    <reaction evidence="9">
        <text>L-seryl-[protein] + ATP = O-phospho-L-seryl-[protein] + ADP + H(+)</text>
        <dbReference type="Rhea" id="RHEA:17989"/>
        <dbReference type="Rhea" id="RHEA-COMP:9863"/>
        <dbReference type="Rhea" id="RHEA-COMP:11604"/>
        <dbReference type="ChEBI" id="CHEBI:15378"/>
        <dbReference type="ChEBI" id="CHEBI:29999"/>
        <dbReference type="ChEBI" id="CHEBI:30616"/>
        <dbReference type="ChEBI" id="CHEBI:83421"/>
        <dbReference type="ChEBI" id="CHEBI:456216"/>
        <dbReference type="EC" id="2.7.11.1"/>
    </reaction>
</comment>
<keyword evidence="11" id="KW-0808">Transferase</keyword>
<dbReference type="PROSITE" id="PS00109">
    <property type="entry name" value="PROTEIN_KINASE_TYR"/>
    <property type="match status" value="1"/>
</dbReference>
<feature type="domain" description="Protein kinase" evidence="10">
    <location>
        <begin position="63"/>
        <end position="450"/>
    </location>
</feature>
<keyword evidence="12" id="KW-1185">Reference proteome</keyword>
<evidence type="ECO:0000256" key="8">
    <source>
        <dbReference type="ARBA" id="ARBA00047899"/>
    </source>
</evidence>
<evidence type="ECO:0000256" key="4">
    <source>
        <dbReference type="ARBA" id="ARBA00013948"/>
    </source>
</evidence>
<protein>
    <recommendedName>
        <fullName evidence="5">EKC/KEOPS complex subunit BUD32</fullName>
        <ecNumber evidence="3">2.7.11.1</ecNumber>
    </recommendedName>
    <alternativeName>
        <fullName evidence="6 7">Atypical Serine/threonine protein kinase BUD32</fullName>
    </alternativeName>
    <alternativeName>
        <fullName evidence="4">EKC/KEOPS complex subunit bud32</fullName>
    </alternativeName>
</protein>
<gene>
    <name evidence="11" type="ORF">B0H63DRAFT_455954</name>
</gene>
<evidence type="ECO:0000259" key="10">
    <source>
        <dbReference type="PROSITE" id="PS50011"/>
    </source>
</evidence>
<organism evidence="11 12">
    <name type="scientific">Podospora didyma</name>
    <dbReference type="NCBI Taxonomy" id="330526"/>
    <lineage>
        <taxon>Eukaryota</taxon>
        <taxon>Fungi</taxon>
        <taxon>Dikarya</taxon>
        <taxon>Ascomycota</taxon>
        <taxon>Pezizomycotina</taxon>
        <taxon>Sordariomycetes</taxon>
        <taxon>Sordariomycetidae</taxon>
        <taxon>Sordariales</taxon>
        <taxon>Podosporaceae</taxon>
        <taxon>Podospora</taxon>
    </lineage>
</organism>
<evidence type="ECO:0000256" key="2">
    <source>
        <dbReference type="ARBA" id="ARBA00011534"/>
    </source>
</evidence>
<evidence type="ECO:0000313" key="11">
    <source>
        <dbReference type="EMBL" id="KAK3367899.1"/>
    </source>
</evidence>
<evidence type="ECO:0000256" key="9">
    <source>
        <dbReference type="ARBA" id="ARBA00048679"/>
    </source>
</evidence>
<dbReference type="PANTHER" id="PTHR44167:SF24">
    <property type="entry name" value="SERINE_THREONINE-PROTEIN KINASE CHK2"/>
    <property type="match status" value="1"/>
</dbReference>
<dbReference type="InterPro" id="IPR008266">
    <property type="entry name" value="Tyr_kinase_AS"/>
</dbReference>
<comment type="subunit">
    <text evidence="2">Component of the EKC/KEOPS complex composed of at least BUD32, CGI121, GON7, KAE1 and PCC1; the whole complex dimerizes.</text>
</comment>
<dbReference type="Proteomes" id="UP001285441">
    <property type="component" value="Unassembled WGS sequence"/>
</dbReference>
<dbReference type="SMART" id="SM00220">
    <property type="entry name" value="S_TKc"/>
    <property type="match status" value="1"/>
</dbReference>
<proteinExistence type="predicted"/>
<comment type="catalytic activity">
    <reaction evidence="8">
        <text>L-threonyl-[protein] + ATP = O-phospho-L-threonyl-[protein] + ADP + H(+)</text>
        <dbReference type="Rhea" id="RHEA:46608"/>
        <dbReference type="Rhea" id="RHEA-COMP:11060"/>
        <dbReference type="Rhea" id="RHEA-COMP:11605"/>
        <dbReference type="ChEBI" id="CHEBI:15378"/>
        <dbReference type="ChEBI" id="CHEBI:30013"/>
        <dbReference type="ChEBI" id="CHEBI:30616"/>
        <dbReference type="ChEBI" id="CHEBI:61977"/>
        <dbReference type="ChEBI" id="CHEBI:456216"/>
        <dbReference type="EC" id="2.7.11.1"/>
    </reaction>
</comment>
<name>A0AAE0K0S0_9PEZI</name>
<dbReference type="GO" id="GO:0005524">
    <property type="term" value="F:ATP binding"/>
    <property type="evidence" value="ECO:0007669"/>
    <property type="project" value="InterPro"/>
</dbReference>
<evidence type="ECO:0000256" key="3">
    <source>
        <dbReference type="ARBA" id="ARBA00012513"/>
    </source>
</evidence>
<evidence type="ECO:0000313" key="12">
    <source>
        <dbReference type="Proteomes" id="UP001285441"/>
    </source>
</evidence>
<evidence type="ECO:0000256" key="5">
    <source>
        <dbReference type="ARBA" id="ARBA00019973"/>
    </source>
</evidence>
<dbReference type="EC" id="2.7.11.1" evidence="3"/>